<sequence>MNVERNSQTKFQDFTNTDLELTDSKMEAYYKIAQFRCPSSMIQKQTTPFTYGQTHDEAHQNTSTPTSPKPHFFSSFFCTTTQIDSTSPSTPAPPHPYSFNVFFAIPPPTSHVVPLVNSAFPFSKTCVIFPPSPAFNFCIKVSIDTFSLNSCISVEM</sequence>
<proteinExistence type="predicted"/>
<protein>
    <submittedName>
        <fullName evidence="1">Uncharacterized protein</fullName>
    </submittedName>
</protein>
<dbReference type="Proteomes" id="UP000298493">
    <property type="component" value="Unassembled WGS sequence"/>
</dbReference>
<dbReference type="EMBL" id="SNSC02000008">
    <property type="protein sequence ID" value="TID22219.1"/>
    <property type="molecule type" value="Genomic_DNA"/>
</dbReference>
<evidence type="ECO:0000313" key="1">
    <source>
        <dbReference type="EMBL" id="TID22219.1"/>
    </source>
</evidence>
<name>A0A4Z1P6G1_9PEZI</name>
<accession>A0A4Z1P6G1</accession>
<reference evidence="1 2" key="1">
    <citation type="submission" date="2019-04" db="EMBL/GenBank/DDBJ databases">
        <title>High contiguity whole genome sequence and gene annotation resource for two Venturia nashicola isolates.</title>
        <authorList>
            <person name="Prokchorchik M."/>
            <person name="Won K."/>
            <person name="Lee Y."/>
            <person name="Choi E.D."/>
            <person name="Segonzac C."/>
            <person name="Sohn K.H."/>
        </authorList>
    </citation>
    <scope>NUCLEOTIDE SEQUENCE [LARGE SCALE GENOMIC DNA]</scope>
    <source>
        <strain evidence="1 2">PRI2</strain>
    </source>
</reference>
<keyword evidence="2" id="KW-1185">Reference proteome</keyword>
<gene>
    <name evidence="1" type="ORF">E6O75_ATG11013</name>
</gene>
<evidence type="ECO:0000313" key="2">
    <source>
        <dbReference type="Proteomes" id="UP000298493"/>
    </source>
</evidence>
<organism evidence="1 2">
    <name type="scientific">Venturia nashicola</name>
    <dbReference type="NCBI Taxonomy" id="86259"/>
    <lineage>
        <taxon>Eukaryota</taxon>
        <taxon>Fungi</taxon>
        <taxon>Dikarya</taxon>
        <taxon>Ascomycota</taxon>
        <taxon>Pezizomycotina</taxon>
        <taxon>Dothideomycetes</taxon>
        <taxon>Pleosporomycetidae</taxon>
        <taxon>Venturiales</taxon>
        <taxon>Venturiaceae</taxon>
        <taxon>Venturia</taxon>
    </lineage>
</organism>
<comment type="caution">
    <text evidence="1">The sequence shown here is derived from an EMBL/GenBank/DDBJ whole genome shotgun (WGS) entry which is preliminary data.</text>
</comment>
<dbReference type="AlphaFoldDB" id="A0A4Z1P6G1"/>